<gene>
    <name evidence="3" type="ORF">DYB35_004040</name>
</gene>
<keyword evidence="2" id="KW-0472">Membrane</keyword>
<evidence type="ECO:0000256" key="1">
    <source>
        <dbReference type="SAM" id="MobiDB-lite"/>
    </source>
</evidence>
<dbReference type="Proteomes" id="UP000285712">
    <property type="component" value="Unassembled WGS sequence"/>
</dbReference>
<organism evidence="3 4">
    <name type="scientific">Aphanomyces astaci</name>
    <name type="common">Crayfish plague agent</name>
    <dbReference type="NCBI Taxonomy" id="112090"/>
    <lineage>
        <taxon>Eukaryota</taxon>
        <taxon>Sar</taxon>
        <taxon>Stramenopiles</taxon>
        <taxon>Oomycota</taxon>
        <taxon>Saprolegniomycetes</taxon>
        <taxon>Saprolegniales</taxon>
        <taxon>Verrucalvaceae</taxon>
        <taxon>Aphanomyces</taxon>
    </lineage>
</organism>
<feature type="transmembrane region" description="Helical" evidence="2">
    <location>
        <begin position="1550"/>
        <end position="1575"/>
    </location>
</feature>
<feature type="transmembrane region" description="Helical" evidence="2">
    <location>
        <begin position="716"/>
        <end position="735"/>
    </location>
</feature>
<proteinExistence type="predicted"/>
<feature type="transmembrane region" description="Helical" evidence="2">
    <location>
        <begin position="631"/>
        <end position="656"/>
    </location>
</feature>
<dbReference type="EMBL" id="QUTG01003746">
    <property type="protein sequence ID" value="RHY90420.1"/>
    <property type="molecule type" value="Genomic_DNA"/>
</dbReference>
<feature type="transmembrane region" description="Helical" evidence="2">
    <location>
        <begin position="747"/>
        <end position="764"/>
    </location>
</feature>
<feature type="transmembrane region" description="Helical" evidence="2">
    <location>
        <begin position="942"/>
        <end position="965"/>
    </location>
</feature>
<feature type="transmembrane region" description="Helical" evidence="2">
    <location>
        <begin position="677"/>
        <end position="696"/>
    </location>
</feature>
<comment type="caution">
    <text evidence="3">The sequence shown here is derived from an EMBL/GenBank/DDBJ whole genome shotgun (WGS) entry which is preliminary data.</text>
</comment>
<name>A0A3R6ZII4_APHAT</name>
<feature type="region of interest" description="Disordered" evidence="1">
    <location>
        <begin position="1"/>
        <end position="24"/>
    </location>
</feature>
<evidence type="ECO:0000313" key="3">
    <source>
        <dbReference type="EMBL" id="RHY90420.1"/>
    </source>
</evidence>
<accession>A0A3R6ZII4</accession>
<feature type="transmembrane region" description="Helical" evidence="2">
    <location>
        <begin position="1686"/>
        <end position="1703"/>
    </location>
</feature>
<keyword evidence="2" id="KW-1133">Transmembrane helix</keyword>
<dbReference type="VEuPathDB" id="FungiDB:H257_11815"/>
<keyword evidence="2" id="KW-0812">Transmembrane</keyword>
<evidence type="ECO:0000313" key="4">
    <source>
        <dbReference type="Proteomes" id="UP000285712"/>
    </source>
</evidence>
<feature type="transmembrane region" description="Helical" evidence="2">
    <location>
        <begin position="1733"/>
        <end position="1752"/>
    </location>
</feature>
<feature type="transmembrane region" description="Helical" evidence="2">
    <location>
        <begin position="38"/>
        <end position="56"/>
    </location>
</feature>
<protein>
    <submittedName>
        <fullName evidence="3">Uncharacterized protein</fullName>
    </submittedName>
</protein>
<sequence length="1845" mass="205380">MPERLSISRRNIGATDHQENTGPKVVDMSMTTTEAGEAALGLTYLVFTLVLTLYYLKMLSPVLSNDLWWERFNASGAQSYVIDVYNGQLNLVTHGTVDFTSPVLGIYKDYSTYYTPIEVTPTYPRMVAHAHSQDIAAIITNLRTFSGPEAVDTQYCWLDFNRTWEVAHTSMRQKRCQTRYIENAAMYWETTARLVNWKTFMDKREGEWNVTVADGLRKTPEGRAWLTRTPNAFKDLPTEMALWKQAGLTYFTLQYMNAVTWSVTETMSIANAFGSHEEISNKRMTGRDRDWSLWMYQWSPGNDIYVAQACGYSFIRSDSANQQFTYPCDYADYLLNPANYTCDPCNSPWNPVPGDCAPDWEWMMGMPDVPIVQMVRSNVGPFGSIDAFFVPAPASLKTLYATFHTLLTELAQSNQAFHNALVAIPGYHADPVPPSWLNPSYEYMGGDPSCTDRQPLPFVQSSMAFDIACTDQSRHTMLLHRFNTLFALWASKASPPTMCSLCPTLASVCLSVVVPSVTALDLFNNNAVTPPSDSLVQVAKADIVTLNVGTLQFAFNIVDSTNVFLTQPLLASTLSAWDAFGWVYLYEWAAGIREVVSIEGDRGVFSVVSNTYDPIINEAGALEVPKSACQYLWIISVTVSAILVSVGAIFTGYTVLMRFRIVGRNLFRFNRIVGVVWLGRPLLLVRGMTAVVLLSTSPLDFGVIHGFTRFEFAPRTFVESMIVSGEAMWISYVIHDVLLLFTRHYELHFAPISTGLCWLVYVIIDVASPYKIEATLDQLCTVDYRICGIRCTSGAISMGNVKRAMMLLVIQVVCIAVAFCVVKVWQCVRPTQSAKSAFTGHLLLSGSATAFLHKETTEKGAWMVDRAACVMCGLITFRSYFFDTKLWLLLVDRDANEVVKWNKKLFEPPELNLALRDDEADISTYASKVVQIRLETSSRKRFFAMAAGLGYVFATIFASITYLTLTSTNMANDFWWANYNASREHVYVSRMYNSQLLYRPHGGTVSLDSTIFVDDADYNSSLAKGVEVTMVSLYVSQVKSTDGSDMATVVRGLRHMDACLAPWISTQYCWLDFEKTWEMANSVQRQVRCSQNYTANGAVYLESVLRNVNWNRLQSCWGSSLSTAIGTPLSQSDKGTMWWASIQSTSQTMTESAEVSYWQSFGVSSFSTDWQNYKSIGIIDTFNVQNAFGISYPMTLKYTNGSMQLSTQTSLKMYWSFASDLWAVTSSTSGMGGASLLRGTPHFAFASQSMADILVQNGTLAASDLVTGTLSTFGQAIGPLGSVDLKRIPPPASLIAFILTVKDAIAEMRAQSAVVNSQYLKLKANLQFPYSPDAWLVDNPAQLTVGGNIFCNEIPAASVVSGLFVFSGGIRSCSSQLGETLVPPTMARLVAVVGAQYTRSTPLTANQSTAICSQIRDTMAVKCPTVLLNQPTGFLRNTSLLPDPALVTMWEDLASAAQADMYQTKVEIMQYGTTPTTSPATTLLRHEVFDPAFPNFHYLGWLLAYDWALNYREVISFQGDVDTINVMTSATYDSTSLVDPLEIPVNVAYYIRYACIYVTCVIICVAALAMAYLVLNRGRVEGLNLFELNRVAGIVWIGRTFLFIRSMAAMSLLSTQVLSLVSVNNLWRFVSPSALQGESSADRAAIRIFTTILAAGEVSWFVFVLNDVLMVFTQQYTTAYVFKCKYLVWGLSVTLSLAAPSTHTATFDRKCEYAQVDFQLVCSSGTVAIGSYIRFWTLMGICIGSVLICYLYERVAQPKLPPPPQNSLFLASSAKFVFDPERWVYYIDPASAVINGILSVRSNTTFYIFDLKIWRMFVIQESEAKRKQLEQVGDLHLLSAIPLTD</sequence>
<feature type="transmembrane region" description="Helical" evidence="2">
    <location>
        <begin position="1596"/>
        <end position="1624"/>
    </location>
</feature>
<reference evidence="3 4" key="1">
    <citation type="submission" date="2018-08" db="EMBL/GenBank/DDBJ databases">
        <title>Aphanomyces genome sequencing and annotation.</title>
        <authorList>
            <person name="Minardi D."/>
            <person name="Oidtmann B."/>
            <person name="Van Der Giezen M."/>
            <person name="Studholme D.J."/>
        </authorList>
    </citation>
    <scope>NUCLEOTIDE SEQUENCE [LARGE SCALE GENOMIC DNA]</scope>
    <source>
        <strain evidence="3 4">Sv</strain>
    </source>
</reference>
<evidence type="ECO:0000256" key="2">
    <source>
        <dbReference type="SAM" id="Phobius"/>
    </source>
</evidence>
<feature type="transmembrane region" description="Helical" evidence="2">
    <location>
        <begin position="1644"/>
        <end position="1665"/>
    </location>
</feature>
<feature type="transmembrane region" description="Helical" evidence="2">
    <location>
        <begin position="804"/>
        <end position="825"/>
    </location>
</feature>